<gene>
    <name evidence="1" type="ORF">S01H1_01366</name>
</gene>
<dbReference type="Gene3D" id="2.130.10.10">
    <property type="entry name" value="YVTN repeat-like/Quinoprotein amine dehydrogenase"/>
    <property type="match status" value="3"/>
</dbReference>
<dbReference type="SUPFAM" id="SSF51004">
    <property type="entry name" value="C-terminal (heme d1) domain of cytochrome cd1-nitrite reductase"/>
    <property type="match status" value="2"/>
</dbReference>
<dbReference type="PANTHER" id="PTHR47197">
    <property type="entry name" value="PROTEIN NIRF"/>
    <property type="match status" value="1"/>
</dbReference>
<dbReference type="InterPro" id="IPR011964">
    <property type="entry name" value="YVTN_b-propeller_repeat"/>
</dbReference>
<sequence length="411" mass="42755">MSVSITPDGSEAYIVRDFSTGAVSVIDTDPGSPTWNTVTQQIEMRAGGVIMTITPDGSEAWAAICRAQGFNWGFDVIDTRTKEVTWFGGLSHPIGFCPTQVAFTPDGSRGYATDSHDNDVLVVDTATRTWSSNTIPVGDQPVGIAITPDGNRAYVVNARSDSVSVIDLSINQVINTIPVGDLPSLVAVRRDGSRAYVTNRLSDSVSVIDTDPSSPTFNTVTRTLGVGDRPTGIAVSPDGRRAYVANSDGNNFSIIDTDPQSATYHEVFEPVDAGIRPFGVAVTPDGCFVYVANMGSGDVTVLATRLHGCPILAPPTPTPTPTPTPSETPSAAAVAAGRGHTCALTTAGGVKCWGDNFYGQVGNGTFVSSNRPVGVLGLTSGMAAVAAGLEHTCALSADGGVECWGRNNQGR</sequence>
<dbReference type="InterPro" id="IPR019405">
    <property type="entry name" value="Lactonase_7-beta_prop"/>
</dbReference>
<dbReference type="PROSITE" id="PS50012">
    <property type="entry name" value="RCC1_3"/>
    <property type="match status" value="1"/>
</dbReference>
<dbReference type="SUPFAM" id="SSF50985">
    <property type="entry name" value="RCC1/BLIP-II"/>
    <property type="match status" value="1"/>
</dbReference>
<dbReference type="PANTHER" id="PTHR47197:SF3">
    <property type="entry name" value="DIHYDRO-HEME D1 DEHYDROGENASE"/>
    <property type="match status" value="1"/>
</dbReference>
<proteinExistence type="predicted"/>
<name>X0SEU3_9ZZZZ</name>
<comment type="caution">
    <text evidence="1">The sequence shown here is derived from an EMBL/GenBank/DDBJ whole genome shotgun (WGS) entry which is preliminary data.</text>
</comment>
<organism evidence="1">
    <name type="scientific">marine sediment metagenome</name>
    <dbReference type="NCBI Taxonomy" id="412755"/>
    <lineage>
        <taxon>unclassified sequences</taxon>
        <taxon>metagenomes</taxon>
        <taxon>ecological metagenomes</taxon>
    </lineage>
</organism>
<evidence type="ECO:0000313" key="1">
    <source>
        <dbReference type="EMBL" id="GAF79563.1"/>
    </source>
</evidence>
<dbReference type="InterPro" id="IPR009091">
    <property type="entry name" value="RCC1/BLIP-II"/>
</dbReference>
<feature type="non-terminal residue" evidence="1">
    <location>
        <position position="411"/>
    </location>
</feature>
<dbReference type="Gene3D" id="2.130.10.30">
    <property type="entry name" value="Regulator of chromosome condensation 1/beta-lactamase-inhibitor protein II"/>
    <property type="match status" value="1"/>
</dbReference>
<protein>
    <recommendedName>
        <fullName evidence="2">SMP-30/Gluconolactonase/LRE-like region domain-containing protein</fullName>
    </recommendedName>
</protein>
<evidence type="ECO:0008006" key="2">
    <source>
        <dbReference type="Google" id="ProtNLM"/>
    </source>
</evidence>
<dbReference type="NCBIfam" id="TIGR02276">
    <property type="entry name" value="beta_rpt_yvtn"/>
    <property type="match status" value="3"/>
</dbReference>
<dbReference type="EMBL" id="BARS01000583">
    <property type="protein sequence ID" value="GAF79563.1"/>
    <property type="molecule type" value="Genomic_DNA"/>
</dbReference>
<dbReference type="InterPro" id="IPR011048">
    <property type="entry name" value="Haem_d1_sf"/>
</dbReference>
<reference evidence="1" key="1">
    <citation type="journal article" date="2014" name="Front. Microbiol.">
        <title>High frequency of phylogenetically diverse reductive dehalogenase-homologous genes in deep subseafloor sedimentary metagenomes.</title>
        <authorList>
            <person name="Kawai M."/>
            <person name="Futagami T."/>
            <person name="Toyoda A."/>
            <person name="Takaki Y."/>
            <person name="Nishi S."/>
            <person name="Hori S."/>
            <person name="Arai W."/>
            <person name="Tsubouchi T."/>
            <person name="Morono Y."/>
            <person name="Uchiyama I."/>
            <person name="Ito T."/>
            <person name="Fujiyama A."/>
            <person name="Inagaki F."/>
            <person name="Takami H."/>
        </authorList>
    </citation>
    <scope>NUCLEOTIDE SEQUENCE</scope>
    <source>
        <strain evidence="1">Expedition CK06-06</strain>
    </source>
</reference>
<accession>X0SEU3</accession>
<dbReference type="Pfam" id="PF10282">
    <property type="entry name" value="Lactonase"/>
    <property type="match status" value="1"/>
</dbReference>
<dbReference type="Pfam" id="PF13540">
    <property type="entry name" value="RCC1_2"/>
    <property type="match status" value="2"/>
</dbReference>
<dbReference type="InterPro" id="IPR051200">
    <property type="entry name" value="Host-pathogen_enzymatic-act"/>
</dbReference>
<dbReference type="InterPro" id="IPR015943">
    <property type="entry name" value="WD40/YVTN_repeat-like_dom_sf"/>
</dbReference>
<dbReference type="AlphaFoldDB" id="X0SEU3"/>
<dbReference type="InterPro" id="IPR000408">
    <property type="entry name" value="Reg_chr_condens"/>
</dbReference>